<evidence type="ECO:0000256" key="1">
    <source>
        <dbReference type="SAM" id="MobiDB-lite"/>
    </source>
</evidence>
<gene>
    <name evidence="3" type="ORF">DEQ80_03075</name>
</gene>
<feature type="signal peptide" evidence="2">
    <location>
        <begin position="1"/>
        <end position="23"/>
    </location>
</feature>
<name>A0A3D1JE03_9CHLR</name>
<sequence>MKKLFLIFFVPLWLAGCVLPSSGARPTEAQPTLSDAEMQTQLAMMLTAMPTATESLPLPPTSTPEPLLVTATSEASFPTETPPPSPTSEPETAQPTPTFTASPPPATATPGPVFTVVPGDPRGRLGSPTSTDPMNDATAWVWPTGANDFTSVSFSGGFLNLTALTDKLGWRLANPEGTELGNLYLEATFKTSGCSGSDQYGLIARVPVLKDADRGYLFAFTCDGRYSLRKWDGTEGAKGTMTRLKDWTKSEAILAGSNQVNRMGLLMIGSKLVMYANGQLLGEVTDGTWTSGYFGVFVGAGPTEKFLIQVDEMSYWKNPAP</sequence>
<evidence type="ECO:0008006" key="5">
    <source>
        <dbReference type="Google" id="ProtNLM"/>
    </source>
</evidence>
<dbReference type="AlphaFoldDB" id="A0A3D1JE03"/>
<feature type="compositionally biased region" description="Low complexity" evidence="1">
    <location>
        <begin position="108"/>
        <end position="119"/>
    </location>
</feature>
<dbReference type="Proteomes" id="UP000264141">
    <property type="component" value="Unassembled WGS sequence"/>
</dbReference>
<dbReference type="RefSeq" id="WP_062189283.1">
    <property type="nucleotide sequence ID" value="NZ_DF967965.1"/>
</dbReference>
<evidence type="ECO:0000313" key="3">
    <source>
        <dbReference type="EMBL" id="HCE16820.1"/>
    </source>
</evidence>
<evidence type="ECO:0000256" key="2">
    <source>
        <dbReference type="SAM" id="SignalP"/>
    </source>
</evidence>
<evidence type="ECO:0000313" key="4">
    <source>
        <dbReference type="Proteomes" id="UP000264141"/>
    </source>
</evidence>
<proteinExistence type="predicted"/>
<dbReference type="PROSITE" id="PS51257">
    <property type="entry name" value="PROKAR_LIPOPROTEIN"/>
    <property type="match status" value="1"/>
</dbReference>
<accession>A0A3D1JE03</accession>
<keyword evidence="2" id="KW-0732">Signal</keyword>
<feature type="chain" id="PRO_5017542374" description="3-keto-disaccharide hydrolase domain-containing protein" evidence="2">
    <location>
        <begin position="24"/>
        <end position="321"/>
    </location>
</feature>
<dbReference type="Gene3D" id="2.60.120.560">
    <property type="entry name" value="Exo-inulinase, domain 1"/>
    <property type="match status" value="1"/>
</dbReference>
<dbReference type="OrthoDB" id="164037at2"/>
<protein>
    <recommendedName>
        <fullName evidence="5">3-keto-disaccharide hydrolase domain-containing protein</fullName>
    </recommendedName>
</protein>
<feature type="compositionally biased region" description="Low complexity" evidence="1">
    <location>
        <begin position="88"/>
        <end position="101"/>
    </location>
</feature>
<dbReference type="STRING" id="229919.GCA_001050195_00423"/>
<reference evidence="3 4" key="1">
    <citation type="journal article" date="2018" name="Nat. Biotechnol.">
        <title>A standardized bacterial taxonomy based on genome phylogeny substantially revises the tree of life.</title>
        <authorList>
            <person name="Parks D.H."/>
            <person name="Chuvochina M."/>
            <person name="Waite D.W."/>
            <person name="Rinke C."/>
            <person name="Skarshewski A."/>
            <person name="Chaumeil P.A."/>
            <person name="Hugenholtz P."/>
        </authorList>
    </citation>
    <scope>NUCLEOTIDE SEQUENCE [LARGE SCALE GENOMIC DNA]</scope>
    <source>
        <strain evidence="3">UBA8781</strain>
    </source>
</reference>
<feature type="region of interest" description="Disordered" evidence="1">
    <location>
        <begin position="72"/>
        <end position="133"/>
    </location>
</feature>
<dbReference type="EMBL" id="DPBP01000013">
    <property type="protein sequence ID" value="HCE16820.1"/>
    <property type="molecule type" value="Genomic_DNA"/>
</dbReference>
<organism evidence="3 4">
    <name type="scientific">Anaerolinea thermolimosa</name>
    <dbReference type="NCBI Taxonomy" id="229919"/>
    <lineage>
        <taxon>Bacteria</taxon>
        <taxon>Bacillati</taxon>
        <taxon>Chloroflexota</taxon>
        <taxon>Anaerolineae</taxon>
        <taxon>Anaerolineales</taxon>
        <taxon>Anaerolineaceae</taxon>
        <taxon>Anaerolinea</taxon>
    </lineage>
</organism>
<comment type="caution">
    <text evidence="3">The sequence shown here is derived from an EMBL/GenBank/DDBJ whole genome shotgun (WGS) entry which is preliminary data.</text>
</comment>